<evidence type="ECO:0000313" key="5">
    <source>
        <dbReference type="Proteomes" id="UP000292580"/>
    </source>
</evidence>
<feature type="domain" description="Asparagine synthetase" evidence="3">
    <location>
        <begin position="84"/>
        <end position="215"/>
    </location>
</feature>
<organism evidence="4 5">
    <name type="scientific">Methanofollis fontis</name>
    <dbReference type="NCBI Taxonomy" id="2052832"/>
    <lineage>
        <taxon>Archaea</taxon>
        <taxon>Methanobacteriati</taxon>
        <taxon>Methanobacteriota</taxon>
        <taxon>Stenosarchaea group</taxon>
        <taxon>Methanomicrobia</taxon>
        <taxon>Methanomicrobiales</taxon>
        <taxon>Methanomicrobiaceae</taxon>
        <taxon>Methanofollis</taxon>
    </lineage>
</organism>
<sequence length="335" mass="35925">MPDLALSGWIECGGRRLAGEEVQSILSKDPRAALRFGGEFSFTYGGWRGRDHFGIVAGDCPAGTLTHNGAVVGRIDPCYPAGDLEAAIVEAVALRTVEGAAVALSGGVDSGLVAALARLPCVVVGCTGSHDHRRALALAEALDLPCDVVTVTAPEVEEALSEVVRLLVNPNPVDAAIATTEYFVMRWAHEQGYRRVLAGQGADELFGGYARYLESADPGAMMDADVVDLPRQVERDGAVASPYSTTFSLPYLDLRVVAAARAIPPAERIVNGVRKLPLRRVAERHIPPDFAGGEKKAMQYGSGIWRVIRQLARHNGYKKSVQGYLTDMGWDMHGY</sequence>
<dbReference type="GO" id="GO:0004066">
    <property type="term" value="F:asparagine synthase (glutamine-hydrolyzing) activity"/>
    <property type="evidence" value="ECO:0007669"/>
    <property type="project" value="InterPro"/>
</dbReference>
<evidence type="ECO:0000259" key="3">
    <source>
        <dbReference type="Pfam" id="PF00733"/>
    </source>
</evidence>
<dbReference type="CDD" id="cd01991">
    <property type="entry name" value="Asn_synthase_B_C"/>
    <property type="match status" value="1"/>
</dbReference>
<keyword evidence="2" id="KW-0067">ATP-binding</keyword>
<keyword evidence="1" id="KW-0547">Nucleotide-binding</keyword>
<evidence type="ECO:0000313" key="4">
    <source>
        <dbReference type="EMBL" id="TAJ44149.1"/>
    </source>
</evidence>
<dbReference type="OrthoDB" id="8692at2157"/>
<evidence type="ECO:0000256" key="2">
    <source>
        <dbReference type="ARBA" id="ARBA00022840"/>
    </source>
</evidence>
<feature type="domain" description="Asparagine synthetase" evidence="3">
    <location>
        <begin position="248"/>
        <end position="314"/>
    </location>
</feature>
<dbReference type="PANTHER" id="PTHR11772">
    <property type="entry name" value="ASPARAGINE SYNTHETASE"/>
    <property type="match status" value="1"/>
</dbReference>
<dbReference type="InterPro" id="IPR001962">
    <property type="entry name" value="Asn_synthase"/>
</dbReference>
<dbReference type="InterPro" id="IPR014729">
    <property type="entry name" value="Rossmann-like_a/b/a_fold"/>
</dbReference>
<gene>
    <name evidence="4" type="ORF">CUJ86_08970</name>
</gene>
<dbReference type="EMBL" id="PGCL01000003">
    <property type="protein sequence ID" value="TAJ44149.1"/>
    <property type="molecule type" value="Genomic_DNA"/>
</dbReference>
<dbReference type="RefSeq" id="WP_130647218.1">
    <property type="nucleotide sequence ID" value="NZ_PGCL01000003.1"/>
</dbReference>
<reference evidence="4 5" key="1">
    <citation type="submission" date="2017-11" db="EMBL/GenBank/DDBJ databases">
        <title>Isolation and Characterization of Methanofollis Species from Methane Seep Offshore SW Taiwan.</title>
        <authorList>
            <person name="Teng N.-H."/>
            <person name="Lai M.-C."/>
            <person name="Chen S.-C."/>
        </authorList>
    </citation>
    <scope>NUCLEOTIDE SEQUENCE [LARGE SCALE GENOMIC DNA]</scope>
    <source>
        <strain evidence="4 5">FWC-SCC2</strain>
    </source>
</reference>
<dbReference type="InterPro" id="IPR050795">
    <property type="entry name" value="Asn_Synthetase"/>
</dbReference>
<dbReference type="Pfam" id="PF00733">
    <property type="entry name" value="Asn_synthase"/>
    <property type="match status" value="2"/>
</dbReference>
<dbReference type="GO" id="GO:0006529">
    <property type="term" value="P:asparagine biosynthetic process"/>
    <property type="evidence" value="ECO:0007669"/>
    <property type="project" value="InterPro"/>
</dbReference>
<proteinExistence type="predicted"/>
<dbReference type="Gene3D" id="3.40.50.620">
    <property type="entry name" value="HUPs"/>
    <property type="match status" value="1"/>
</dbReference>
<evidence type="ECO:0000256" key="1">
    <source>
        <dbReference type="ARBA" id="ARBA00022741"/>
    </source>
</evidence>
<dbReference type="GO" id="GO:0005524">
    <property type="term" value="F:ATP binding"/>
    <property type="evidence" value="ECO:0007669"/>
    <property type="project" value="UniProtKB-KW"/>
</dbReference>
<protein>
    <submittedName>
        <fullName evidence="4">Asparagine synthase</fullName>
    </submittedName>
</protein>
<dbReference type="PANTHER" id="PTHR11772:SF2">
    <property type="entry name" value="ASPARAGINE SYNTHETASE [GLUTAMINE-HYDROLYZING]"/>
    <property type="match status" value="1"/>
</dbReference>
<dbReference type="GO" id="GO:0005829">
    <property type="term" value="C:cytosol"/>
    <property type="evidence" value="ECO:0007669"/>
    <property type="project" value="TreeGrafter"/>
</dbReference>
<keyword evidence="5" id="KW-1185">Reference proteome</keyword>
<accession>A0A483CMD4</accession>
<comment type="caution">
    <text evidence="4">The sequence shown here is derived from an EMBL/GenBank/DDBJ whole genome shotgun (WGS) entry which is preliminary data.</text>
</comment>
<dbReference type="AlphaFoldDB" id="A0A483CMD4"/>
<dbReference type="Proteomes" id="UP000292580">
    <property type="component" value="Unassembled WGS sequence"/>
</dbReference>
<name>A0A483CMD4_9EURY</name>
<dbReference type="SUPFAM" id="SSF52402">
    <property type="entry name" value="Adenine nucleotide alpha hydrolases-like"/>
    <property type="match status" value="1"/>
</dbReference>